<protein>
    <submittedName>
        <fullName evidence="1">Uncharacterized protein</fullName>
    </submittedName>
</protein>
<sequence length="125" mass="14266">MDFSGFIRDYLTPVTLKRGGKKFVNGEYVDDGDADEYTTDIAVIHLTPEELNEYDGGFYTIQDLKLFVPEDNTGANTETDEEISLIPKEGDIIRFQNNDFEVQNPQNNTHLSDFHKFLAKKVVVK</sequence>
<organism evidence="1 2">
    <name type="scientific">Halanaerobium saccharolyticum</name>
    <dbReference type="NCBI Taxonomy" id="43595"/>
    <lineage>
        <taxon>Bacteria</taxon>
        <taxon>Bacillati</taxon>
        <taxon>Bacillota</taxon>
        <taxon>Clostridia</taxon>
        <taxon>Halanaerobiales</taxon>
        <taxon>Halanaerobiaceae</taxon>
        <taxon>Halanaerobium</taxon>
    </lineage>
</organism>
<comment type="caution">
    <text evidence="1">The sequence shown here is derived from an EMBL/GenBank/DDBJ whole genome shotgun (WGS) entry which is preliminary data.</text>
</comment>
<dbReference type="RefSeq" id="WP_166637989.1">
    <property type="nucleotide sequence ID" value="NZ_SNWX01000006.1"/>
</dbReference>
<dbReference type="Proteomes" id="UP000295064">
    <property type="component" value="Unassembled WGS sequence"/>
</dbReference>
<name>A0A4R6LUE5_9FIRM</name>
<dbReference type="EMBL" id="SNWX01000006">
    <property type="protein sequence ID" value="TDO92348.1"/>
    <property type="molecule type" value="Genomic_DNA"/>
</dbReference>
<dbReference type="AlphaFoldDB" id="A0A4R6LUE5"/>
<evidence type="ECO:0000313" key="1">
    <source>
        <dbReference type="EMBL" id="TDO92348.1"/>
    </source>
</evidence>
<gene>
    <name evidence="1" type="ORF">DFR79_106161</name>
</gene>
<accession>A0A4R6LUE5</accession>
<evidence type="ECO:0000313" key="2">
    <source>
        <dbReference type="Proteomes" id="UP000295064"/>
    </source>
</evidence>
<reference evidence="1 2" key="1">
    <citation type="submission" date="2019-03" db="EMBL/GenBank/DDBJ databases">
        <title>Subsurface microbial communities from deep shales in Ohio and West Virginia, USA.</title>
        <authorList>
            <person name="Wrighton K."/>
        </authorList>
    </citation>
    <scope>NUCLEOTIDE SEQUENCE [LARGE SCALE GENOMIC DNA]</scope>
    <source>
        <strain evidence="1 2">MA284_T2</strain>
    </source>
</reference>
<proteinExistence type="predicted"/>